<evidence type="ECO:0000256" key="8">
    <source>
        <dbReference type="ARBA" id="ARBA00022857"/>
    </source>
</evidence>
<proteinExistence type="inferred from homology"/>
<organism evidence="16 17">
    <name type="scientific">Streptomyces chartreusis</name>
    <dbReference type="NCBI Taxonomy" id="1969"/>
    <lineage>
        <taxon>Bacteria</taxon>
        <taxon>Bacillati</taxon>
        <taxon>Actinomycetota</taxon>
        <taxon>Actinomycetes</taxon>
        <taxon>Kitasatosporales</taxon>
        <taxon>Streptomycetaceae</taxon>
        <taxon>Streptomyces</taxon>
    </lineage>
</organism>
<evidence type="ECO:0000256" key="4">
    <source>
        <dbReference type="ARBA" id="ARBA00013076"/>
    </source>
</evidence>
<dbReference type="Proteomes" id="UP000509418">
    <property type="component" value="Chromosome"/>
</dbReference>
<evidence type="ECO:0000256" key="5">
    <source>
        <dbReference type="ARBA" id="ARBA00016406"/>
    </source>
</evidence>
<reference evidence="16 17" key="1">
    <citation type="submission" date="2020-06" db="EMBL/GenBank/DDBJ databases">
        <title>Genome mining for natural products.</title>
        <authorList>
            <person name="Zhang B."/>
            <person name="Shi J."/>
            <person name="Ge H."/>
        </authorList>
    </citation>
    <scope>NUCLEOTIDE SEQUENCE [LARGE SCALE GENOMIC DNA]</scope>
    <source>
        <strain evidence="16 17">NA02069</strain>
    </source>
</reference>
<comment type="similarity">
    <text evidence="3">Belongs to the lysine N(6)-hydroxylase/L-ornithine N(5)-oxygenase family.</text>
</comment>
<evidence type="ECO:0000256" key="12">
    <source>
        <dbReference type="ARBA" id="ARBA00031158"/>
    </source>
</evidence>
<dbReference type="PANTHER" id="PTHR42802">
    <property type="entry name" value="MONOOXYGENASE"/>
    <property type="match status" value="1"/>
</dbReference>
<evidence type="ECO:0000256" key="13">
    <source>
        <dbReference type="ARBA" id="ARBA00032493"/>
    </source>
</evidence>
<protein>
    <recommendedName>
        <fullName evidence="5">L-lysine N6-monooxygenase MbtG</fullName>
        <ecNumber evidence="4">1.14.13.59</ecNumber>
    </recommendedName>
    <alternativeName>
        <fullName evidence="14">Lysine 6-N-hydroxylase</fullName>
    </alternativeName>
    <alternativeName>
        <fullName evidence="13">Lysine N6-hydroxylase</fullName>
    </alternativeName>
    <alternativeName>
        <fullName evidence="11">Lysine-N-oxygenase</fullName>
    </alternativeName>
    <alternativeName>
        <fullName evidence="12">Mycobactin synthase protein G</fullName>
    </alternativeName>
</protein>
<evidence type="ECO:0000256" key="10">
    <source>
        <dbReference type="ARBA" id="ARBA00023033"/>
    </source>
</evidence>
<comment type="cofactor">
    <cofactor evidence="1">
        <name>FAD</name>
        <dbReference type="ChEBI" id="CHEBI:57692"/>
    </cofactor>
</comment>
<gene>
    <name evidence="16" type="ORF">HUT05_22985</name>
</gene>
<dbReference type="Gene3D" id="3.50.50.60">
    <property type="entry name" value="FAD/NAD(P)-binding domain"/>
    <property type="match status" value="1"/>
</dbReference>
<accession>A0A7H8TAH7</accession>
<keyword evidence="6" id="KW-0285">Flavoprotein</keyword>
<evidence type="ECO:0000256" key="2">
    <source>
        <dbReference type="ARBA" id="ARBA00004924"/>
    </source>
</evidence>
<dbReference type="EMBL" id="CP056041">
    <property type="protein sequence ID" value="QKZ19972.1"/>
    <property type="molecule type" value="Genomic_DNA"/>
</dbReference>
<dbReference type="AlphaFoldDB" id="A0A7H8TAH7"/>
<dbReference type="Pfam" id="PF13434">
    <property type="entry name" value="Lys_Orn_oxgnase"/>
    <property type="match status" value="1"/>
</dbReference>
<dbReference type="InterPro" id="IPR036188">
    <property type="entry name" value="FAD/NAD-bd_sf"/>
</dbReference>
<sequence length="431" mass="47945">MRHQEVEVLAIGAGPANLALGIALEELAPKELAAGTLIIEQHDDTVWQRGMLLPWTQSQVSFLKDLVTLRNPRSEFSFVNYLHSIGRLDEFINLGTFTPYRSEISGYLQWVASSLREVQVEYGRRCVSVEPGPSRGGEVDHWLARTADGAVISSRNLVIGAGRDAFVPAELTALPERRVIHSTRYSHRIDALDPAEVRRIVVIGGAQSAAELLWAAYQRFPEAQCTMLMRSIGLNAYQTSKFTNELFYPSFIDDFYATRAETRRQVLREMHVTNYAGLAPNMLETLYREMYQERLQGTERLRMLTLTDLAGARMDGDEVVLDTVDRKSGERGELRCDLVLLGTGFVRDMPAMVRELAVTTGAGEATVDRNYRMRLPGSYTANCYLQGVNEATHGIADSLLSVLASRSQDIVTDLLARRGAASDEALLAKAL</sequence>
<keyword evidence="17" id="KW-1185">Reference proteome</keyword>
<keyword evidence="7" id="KW-0274">FAD</keyword>
<evidence type="ECO:0000313" key="16">
    <source>
        <dbReference type="EMBL" id="QKZ19972.1"/>
    </source>
</evidence>
<evidence type="ECO:0000256" key="9">
    <source>
        <dbReference type="ARBA" id="ARBA00023002"/>
    </source>
</evidence>
<comment type="catalytic activity">
    <reaction evidence="15">
        <text>L-lysine + NADPH + O2 = N(6)-hydroxy-L-lysine + NADP(+) + H2O</text>
        <dbReference type="Rhea" id="RHEA:23228"/>
        <dbReference type="ChEBI" id="CHEBI:15377"/>
        <dbReference type="ChEBI" id="CHEBI:15379"/>
        <dbReference type="ChEBI" id="CHEBI:32551"/>
        <dbReference type="ChEBI" id="CHEBI:57783"/>
        <dbReference type="ChEBI" id="CHEBI:57820"/>
        <dbReference type="ChEBI" id="CHEBI:58349"/>
        <dbReference type="EC" id="1.14.13.59"/>
    </reaction>
</comment>
<comment type="pathway">
    <text evidence="2">Siderophore biosynthesis.</text>
</comment>
<keyword evidence="10 16" id="KW-0503">Monooxygenase</keyword>
<dbReference type="GO" id="GO:0047091">
    <property type="term" value="F:L-lysine 6-monooxygenase (NADPH) activity"/>
    <property type="evidence" value="ECO:0007669"/>
    <property type="project" value="UniProtKB-EC"/>
</dbReference>
<evidence type="ECO:0000256" key="14">
    <source>
        <dbReference type="ARBA" id="ARBA00032738"/>
    </source>
</evidence>
<dbReference type="InterPro" id="IPR025700">
    <property type="entry name" value="Lys/Orn_oxygenase"/>
</dbReference>
<evidence type="ECO:0000256" key="1">
    <source>
        <dbReference type="ARBA" id="ARBA00001974"/>
    </source>
</evidence>
<dbReference type="RefSeq" id="WP_176576172.1">
    <property type="nucleotide sequence ID" value="NZ_CBDRGH010000027.1"/>
</dbReference>
<evidence type="ECO:0000256" key="3">
    <source>
        <dbReference type="ARBA" id="ARBA00007588"/>
    </source>
</evidence>
<dbReference type="GO" id="GO:0006879">
    <property type="term" value="P:intracellular iron ion homeostasis"/>
    <property type="evidence" value="ECO:0007669"/>
    <property type="project" value="TreeGrafter"/>
</dbReference>
<evidence type="ECO:0000256" key="6">
    <source>
        <dbReference type="ARBA" id="ARBA00022630"/>
    </source>
</evidence>
<evidence type="ECO:0000313" key="17">
    <source>
        <dbReference type="Proteomes" id="UP000509418"/>
    </source>
</evidence>
<dbReference type="PANTHER" id="PTHR42802:SF1">
    <property type="entry name" value="L-ORNITHINE N(5)-MONOOXYGENASE"/>
    <property type="match status" value="1"/>
</dbReference>
<dbReference type="EC" id="1.14.13.59" evidence="4"/>
<evidence type="ECO:0000256" key="11">
    <source>
        <dbReference type="ARBA" id="ARBA00029939"/>
    </source>
</evidence>
<evidence type="ECO:0000256" key="15">
    <source>
        <dbReference type="ARBA" id="ARBA00048407"/>
    </source>
</evidence>
<keyword evidence="9" id="KW-0560">Oxidoreductase</keyword>
<name>A0A7H8TAH7_STRCX</name>
<dbReference type="SUPFAM" id="SSF51905">
    <property type="entry name" value="FAD/NAD(P)-binding domain"/>
    <property type="match status" value="2"/>
</dbReference>
<evidence type="ECO:0000256" key="7">
    <source>
        <dbReference type="ARBA" id="ARBA00022827"/>
    </source>
</evidence>
<keyword evidence="8" id="KW-0521">NADP</keyword>